<evidence type="ECO:0000256" key="1">
    <source>
        <dbReference type="ARBA" id="ARBA00004141"/>
    </source>
</evidence>
<feature type="domain" description="O-antigen ligase-related" evidence="6">
    <location>
        <begin position="222"/>
        <end position="372"/>
    </location>
</feature>
<feature type="transmembrane region" description="Helical" evidence="5">
    <location>
        <begin position="191"/>
        <end position="209"/>
    </location>
</feature>
<feature type="transmembrane region" description="Helical" evidence="5">
    <location>
        <begin position="12"/>
        <end position="29"/>
    </location>
</feature>
<name>A0A1G1VBY3_9BACT</name>
<feature type="transmembrane region" description="Helical" evidence="5">
    <location>
        <begin position="258"/>
        <end position="274"/>
    </location>
</feature>
<keyword evidence="3 5" id="KW-1133">Transmembrane helix</keyword>
<evidence type="ECO:0000256" key="3">
    <source>
        <dbReference type="ARBA" id="ARBA00022989"/>
    </source>
</evidence>
<dbReference type="PANTHER" id="PTHR37422:SF13">
    <property type="entry name" value="LIPOPOLYSACCHARIDE BIOSYNTHESIS PROTEIN PA4999-RELATED"/>
    <property type="match status" value="1"/>
</dbReference>
<protein>
    <recommendedName>
        <fullName evidence="6">O-antigen ligase-related domain-containing protein</fullName>
    </recommendedName>
</protein>
<feature type="transmembrane region" description="Helical" evidence="5">
    <location>
        <begin position="359"/>
        <end position="380"/>
    </location>
</feature>
<evidence type="ECO:0000259" key="6">
    <source>
        <dbReference type="Pfam" id="PF04932"/>
    </source>
</evidence>
<evidence type="ECO:0000313" key="7">
    <source>
        <dbReference type="EMBL" id="OGY12900.1"/>
    </source>
</evidence>
<evidence type="ECO:0000256" key="2">
    <source>
        <dbReference type="ARBA" id="ARBA00022692"/>
    </source>
</evidence>
<evidence type="ECO:0000313" key="8">
    <source>
        <dbReference type="Proteomes" id="UP000178272"/>
    </source>
</evidence>
<reference evidence="7 8" key="1">
    <citation type="journal article" date="2016" name="Nat. Commun.">
        <title>Thousands of microbial genomes shed light on interconnected biogeochemical processes in an aquifer system.</title>
        <authorList>
            <person name="Anantharaman K."/>
            <person name="Brown C.T."/>
            <person name="Hug L.A."/>
            <person name="Sharon I."/>
            <person name="Castelle C.J."/>
            <person name="Probst A.J."/>
            <person name="Thomas B.C."/>
            <person name="Singh A."/>
            <person name="Wilkins M.J."/>
            <person name="Karaoz U."/>
            <person name="Brodie E.L."/>
            <person name="Williams K.H."/>
            <person name="Hubbard S.S."/>
            <person name="Banfield J.F."/>
        </authorList>
    </citation>
    <scope>NUCLEOTIDE SEQUENCE [LARGE SCALE GENOMIC DNA]</scope>
</reference>
<keyword evidence="2 5" id="KW-0812">Transmembrane</keyword>
<feature type="transmembrane region" description="Helical" evidence="5">
    <location>
        <begin position="108"/>
        <end position="125"/>
    </location>
</feature>
<dbReference type="InterPro" id="IPR007016">
    <property type="entry name" value="O-antigen_ligase-rel_domated"/>
</dbReference>
<organism evidence="7 8">
    <name type="scientific">Candidatus Blackburnbacteria bacterium RIFCSPHIGHO2_12_FULL_41_13b</name>
    <dbReference type="NCBI Taxonomy" id="1797517"/>
    <lineage>
        <taxon>Bacteria</taxon>
        <taxon>Candidatus Blackburniibacteriota</taxon>
    </lineage>
</organism>
<dbReference type="Pfam" id="PF04932">
    <property type="entry name" value="Wzy_C"/>
    <property type="match status" value="1"/>
</dbReference>
<dbReference type="GO" id="GO:0016020">
    <property type="term" value="C:membrane"/>
    <property type="evidence" value="ECO:0007669"/>
    <property type="project" value="UniProtKB-SubCell"/>
</dbReference>
<dbReference type="EMBL" id="MHCA01000004">
    <property type="protein sequence ID" value="OGY12900.1"/>
    <property type="molecule type" value="Genomic_DNA"/>
</dbReference>
<keyword evidence="4 5" id="KW-0472">Membrane</keyword>
<feature type="transmembrane region" description="Helical" evidence="5">
    <location>
        <begin position="74"/>
        <end position="96"/>
    </location>
</feature>
<dbReference type="STRING" id="1797517.A3F61_00545"/>
<evidence type="ECO:0000256" key="4">
    <source>
        <dbReference type="ARBA" id="ARBA00023136"/>
    </source>
</evidence>
<dbReference type="PANTHER" id="PTHR37422">
    <property type="entry name" value="TEICHURONIC ACID BIOSYNTHESIS PROTEIN TUAE"/>
    <property type="match status" value="1"/>
</dbReference>
<feature type="transmembrane region" description="Helical" evidence="5">
    <location>
        <begin position="41"/>
        <end position="62"/>
    </location>
</feature>
<comment type="caution">
    <text evidence="7">The sequence shown here is derived from an EMBL/GenBank/DDBJ whole genome shotgun (WGS) entry which is preliminary data.</text>
</comment>
<dbReference type="AlphaFoldDB" id="A0A1G1VBY3"/>
<feature type="transmembrane region" description="Helical" evidence="5">
    <location>
        <begin position="216"/>
        <end position="231"/>
    </location>
</feature>
<gene>
    <name evidence="7" type="ORF">A3F61_00545</name>
</gene>
<sequence>MQKLWSKLNISSILKYGTASILLVVPLYPKFPIFNIPGTYVAIRAEDFLVSVLSIFWFVYFLKSNKREFFKDKLNIAIFLFIWVGLLSILSAFFITKTAPVPIGLLHWARRIEYILPMFITIAAVKTGTSPRFLIICLFISAFLAFIYGFGQMHFSWPVISTQNEEYAKGIALRWIPGARLPSTFSGHYDLAAFLLMVLPISTTFFFTLRKKLSRFLLFFLLVVPSFWLLLQTEARVSFIAYLLAVSLSLVVIHKKVFILPFIVLSFVGMFTLSDLGERYIRTFNIYGEKMQLLNNHNLFNPSTVYASENAVAVTEDRSTSIRLNVEWPRALRAFAKNPLLGTGYSSISLATDNDYLRLLGETGLLGIMAFFLVMTRIVFKLKVHLVASRDFLDLNTAIIGGFAGSMFGILLNATFIDVFEASKVAIIFWTLAGLALSQVKSEVKI</sequence>
<feature type="transmembrane region" description="Helical" evidence="5">
    <location>
        <begin position="132"/>
        <end position="151"/>
    </location>
</feature>
<feature type="transmembrane region" description="Helical" evidence="5">
    <location>
        <begin position="392"/>
        <end position="416"/>
    </location>
</feature>
<accession>A0A1G1VBY3</accession>
<comment type="subcellular location">
    <subcellularLocation>
        <location evidence="1">Membrane</location>
        <topology evidence="1">Multi-pass membrane protein</topology>
    </subcellularLocation>
</comment>
<evidence type="ECO:0000256" key="5">
    <source>
        <dbReference type="SAM" id="Phobius"/>
    </source>
</evidence>
<dbReference type="Proteomes" id="UP000178272">
    <property type="component" value="Unassembled WGS sequence"/>
</dbReference>
<dbReference type="InterPro" id="IPR051533">
    <property type="entry name" value="WaaL-like"/>
</dbReference>
<proteinExistence type="predicted"/>